<name>A0A2W7I6U1_9FLAO</name>
<organism evidence="1 2">
    <name type="scientific">Mesonia algae</name>
    <dbReference type="NCBI Taxonomy" id="213248"/>
    <lineage>
        <taxon>Bacteria</taxon>
        <taxon>Pseudomonadati</taxon>
        <taxon>Bacteroidota</taxon>
        <taxon>Flavobacteriia</taxon>
        <taxon>Flavobacteriales</taxon>
        <taxon>Flavobacteriaceae</taxon>
        <taxon>Mesonia</taxon>
    </lineage>
</organism>
<reference evidence="1 2" key="1">
    <citation type="submission" date="2018-06" db="EMBL/GenBank/DDBJ databases">
        <title>Genomic Encyclopedia of Archaeal and Bacterial Type Strains, Phase II (KMG-II): from individual species to whole genera.</title>
        <authorList>
            <person name="Goeker M."/>
        </authorList>
    </citation>
    <scope>NUCLEOTIDE SEQUENCE [LARGE SCALE GENOMIC DNA]</scope>
    <source>
        <strain evidence="1 2">DSM 15361</strain>
    </source>
</reference>
<evidence type="ECO:0000313" key="2">
    <source>
        <dbReference type="Proteomes" id="UP000249542"/>
    </source>
</evidence>
<protein>
    <submittedName>
        <fullName evidence="1">Uncharacterized protein</fullName>
    </submittedName>
</protein>
<accession>A0A2W7I6U1</accession>
<proteinExistence type="predicted"/>
<dbReference type="AlphaFoldDB" id="A0A2W7I6U1"/>
<keyword evidence="2" id="KW-1185">Reference proteome</keyword>
<dbReference type="EMBL" id="QKYV01000002">
    <property type="protein sequence ID" value="PZW42631.1"/>
    <property type="molecule type" value="Genomic_DNA"/>
</dbReference>
<dbReference type="RefSeq" id="WP_111540279.1">
    <property type="nucleotide sequence ID" value="NZ_QKYV01000002.1"/>
</dbReference>
<sequence length="589" mass="68188">MHKKLILYIVILFISNITISQTINDSISILIYSEGDMFLQPFIETTIKDLTNKESNKKYFFKVNSFNRFVSDNKYQAELSDLIRTITPENRTLNSKYTIHEKIIRKRIFNILMEYEYFLSVKTNTLGELIEFQFQLYKTVNTNNSVSFNVTDKVIGVENFFVNPKSNDYLEKIKNGIERLFLHSNKSPEARLKIYNKYINDGDIVKLPLNEKILFDGSNSGDYDSEFITYEWRNIPDSKKTFQTFEKLKFLDGKDKQSILINNPGSYNIGFKVYDGVSYSEEILFKILTIDRPKKIQLLDSIVRTIHIQSVLNYNSSLTQKGTAFLNNNKNEYQDFNTVFTRQEKINERFINPNEINFAFLKKYNENGIFQIEIESKFPFSEINNKNQIYLYSLGEENVVSKPTIITHNLIRQSLLNLHLDSGPISLMSKGQPLKTKEGVALYQNHSEANSGELFLSIDIGMGLLISKNLEIGASYGILNSNKAYYKDFIINLSSNFKSWLSYTIITGGKFDPFVSTIMRNYKFKQNEGENMNTISLEGLIGAKYHLYNSNKTSMELKVSYSYGTFLENKLSDLYTVTFGIGTILKFNY</sequence>
<evidence type="ECO:0000313" key="1">
    <source>
        <dbReference type="EMBL" id="PZW42631.1"/>
    </source>
</evidence>
<dbReference type="Proteomes" id="UP000249542">
    <property type="component" value="Unassembled WGS sequence"/>
</dbReference>
<gene>
    <name evidence="1" type="ORF">LX95_00947</name>
</gene>
<comment type="caution">
    <text evidence="1">The sequence shown here is derived from an EMBL/GenBank/DDBJ whole genome shotgun (WGS) entry which is preliminary data.</text>
</comment>